<dbReference type="EMBL" id="CAIIXF020000005">
    <property type="protein sequence ID" value="CAH1784221.1"/>
    <property type="molecule type" value="Genomic_DNA"/>
</dbReference>
<feature type="signal peptide" evidence="1">
    <location>
        <begin position="1"/>
        <end position="21"/>
    </location>
</feature>
<keyword evidence="3" id="KW-1185">Reference proteome</keyword>
<evidence type="ECO:0000313" key="2">
    <source>
        <dbReference type="EMBL" id="CAH1784221.1"/>
    </source>
</evidence>
<name>A0A8S4NTZ5_OWEFU</name>
<protein>
    <submittedName>
        <fullName evidence="2">Uncharacterized protein</fullName>
    </submittedName>
</protein>
<comment type="caution">
    <text evidence="2">The sequence shown here is derived from an EMBL/GenBank/DDBJ whole genome shotgun (WGS) entry which is preliminary data.</text>
</comment>
<accession>A0A8S4NTZ5</accession>
<dbReference type="Proteomes" id="UP000749559">
    <property type="component" value="Unassembled WGS sequence"/>
</dbReference>
<reference evidence="2" key="1">
    <citation type="submission" date="2022-03" db="EMBL/GenBank/DDBJ databases">
        <authorList>
            <person name="Martin C."/>
        </authorList>
    </citation>
    <scope>NUCLEOTIDE SEQUENCE</scope>
</reference>
<dbReference type="AlphaFoldDB" id="A0A8S4NTZ5"/>
<evidence type="ECO:0000256" key="1">
    <source>
        <dbReference type="SAM" id="SignalP"/>
    </source>
</evidence>
<gene>
    <name evidence="2" type="ORF">OFUS_LOCUS10457</name>
</gene>
<feature type="chain" id="PRO_5035881685" evidence="1">
    <location>
        <begin position="22"/>
        <end position="292"/>
    </location>
</feature>
<organism evidence="2 3">
    <name type="scientific">Owenia fusiformis</name>
    <name type="common">Polychaete worm</name>
    <dbReference type="NCBI Taxonomy" id="6347"/>
    <lineage>
        <taxon>Eukaryota</taxon>
        <taxon>Metazoa</taxon>
        <taxon>Spiralia</taxon>
        <taxon>Lophotrochozoa</taxon>
        <taxon>Annelida</taxon>
        <taxon>Polychaeta</taxon>
        <taxon>Sedentaria</taxon>
        <taxon>Canalipalpata</taxon>
        <taxon>Sabellida</taxon>
        <taxon>Oweniida</taxon>
        <taxon>Oweniidae</taxon>
        <taxon>Owenia</taxon>
    </lineage>
</organism>
<keyword evidence="1" id="KW-0732">Signal</keyword>
<sequence>MNLIYLGIITLVVSTAMEVSADDGVISDGEASEGGVIPEDNDDDMPEELKKLFIKDSTLGESLIKIIKMVKDFSSDIWIQPVNQYTWRERKPNTHLSISIKRLLTKARNVTKMARNSSETLQKSLRWIDVALDDVDKVMNAIMSIQGKASKIQDLLQTINDIEEFLPYGFQEGYVFATRIIYEDIQERLYNYHAEFSTGARKYVSFRQFNTILGQLMSYTSKWLNLYYPIEPSTKRVFRAHKRRIRHLQEIARRFHGKFGPDVNALAKRLKQKINDLEKVSRKKLRKARGDA</sequence>
<evidence type="ECO:0000313" key="3">
    <source>
        <dbReference type="Proteomes" id="UP000749559"/>
    </source>
</evidence>
<proteinExistence type="predicted"/>